<reference evidence="1 2" key="1">
    <citation type="submission" date="2019-07" db="EMBL/GenBank/DDBJ databases">
        <title>Pseudomonas mangiferae sp. nov., isolated from bark of mango tree in Thailand.</title>
        <authorList>
            <person name="Srisuk N."/>
            <person name="Anurat P."/>
        </authorList>
    </citation>
    <scope>NUCLEOTIDE SEQUENCE [LARGE SCALE GENOMIC DNA]</scope>
    <source>
        <strain evidence="1 2">DMKU_BBB3-04</strain>
    </source>
</reference>
<organism evidence="1 2">
    <name type="scientific">Pseudomonas mangiferae</name>
    <dbReference type="NCBI Taxonomy" id="2593654"/>
    <lineage>
        <taxon>Bacteria</taxon>
        <taxon>Pseudomonadati</taxon>
        <taxon>Pseudomonadota</taxon>
        <taxon>Gammaproteobacteria</taxon>
        <taxon>Pseudomonadales</taxon>
        <taxon>Pseudomonadaceae</taxon>
        <taxon>Pseudomonas</taxon>
    </lineage>
</organism>
<comment type="caution">
    <text evidence="1">The sequence shown here is derived from an EMBL/GenBank/DDBJ whole genome shotgun (WGS) entry which is preliminary data.</text>
</comment>
<keyword evidence="2" id="KW-1185">Reference proteome</keyword>
<evidence type="ECO:0000313" key="1">
    <source>
        <dbReference type="EMBL" id="TRX73712.1"/>
    </source>
</evidence>
<dbReference type="AlphaFoldDB" id="A0A553GW30"/>
<protein>
    <submittedName>
        <fullName evidence="1">Uncharacterized protein</fullName>
    </submittedName>
</protein>
<accession>A0A553GW30</accession>
<gene>
    <name evidence="1" type="ORF">FM069_16395</name>
</gene>
<dbReference type="Proteomes" id="UP000315235">
    <property type="component" value="Unassembled WGS sequence"/>
</dbReference>
<evidence type="ECO:0000313" key="2">
    <source>
        <dbReference type="Proteomes" id="UP000315235"/>
    </source>
</evidence>
<sequence>MNFEQFQQFCVTNRSKSLALTAMREHLLATGREGDRLVASECLAKRLEILQQMNAVCGEFPQDAGRAANFMR</sequence>
<dbReference type="RefSeq" id="WP_143489447.1">
    <property type="nucleotide sequence ID" value="NZ_VJOY01000012.1"/>
</dbReference>
<dbReference type="EMBL" id="VJOY01000012">
    <property type="protein sequence ID" value="TRX73712.1"/>
    <property type="molecule type" value="Genomic_DNA"/>
</dbReference>
<name>A0A553GW30_9PSED</name>
<proteinExistence type="predicted"/>